<accession>A0A1N7P5H4</accession>
<dbReference type="EMBL" id="FTOP01000014">
    <property type="protein sequence ID" value="SIT05885.1"/>
    <property type="molecule type" value="Genomic_DNA"/>
</dbReference>
<evidence type="ECO:0000313" key="2">
    <source>
        <dbReference type="Proteomes" id="UP000186026"/>
    </source>
</evidence>
<name>A0A1N7P5H4_9BACT</name>
<gene>
    <name evidence="1" type="ORF">SAMN05421761_11429</name>
</gene>
<keyword evidence="2" id="KW-1185">Reference proteome</keyword>
<reference evidence="2" key="1">
    <citation type="submission" date="2017-01" db="EMBL/GenBank/DDBJ databases">
        <authorList>
            <person name="Varghese N."/>
            <person name="Submissions S."/>
        </authorList>
    </citation>
    <scope>NUCLEOTIDE SEQUENCE [LARGE SCALE GENOMIC DNA]</scope>
    <source>
        <strain evidence="2">DSM 46698</strain>
    </source>
</reference>
<dbReference type="SUPFAM" id="SSF58100">
    <property type="entry name" value="Bacterial hemolysins"/>
    <property type="match status" value="1"/>
</dbReference>
<dbReference type="OrthoDB" id="831785at2"/>
<dbReference type="RefSeq" id="WP_076502438.1">
    <property type="nucleotide sequence ID" value="NZ_FTOP01000014.1"/>
</dbReference>
<evidence type="ECO:0000313" key="1">
    <source>
        <dbReference type="EMBL" id="SIT05885.1"/>
    </source>
</evidence>
<dbReference type="AlphaFoldDB" id="A0A1N7P5H4"/>
<dbReference type="Proteomes" id="UP000186026">
    <property type="component" value="Unassembled WGS sequence"/>
</dbReference>
<organism evidence="1 2">
    <name type="scientific">Belliella pelovolcani</name>
    <dbReference type="NCBI Taxonomy" id="529505"/>
    <lineage>
        <taxon>Bacteria</taxon>
        <taxon>Pseudomonadati</taxon>
        <taxon>Bacteroidota</taxon>
        <taxon>Cytophagia</taxon>
        <taxon>Cytophagales</taxon>
        <taxon>Cyclobacteriaceae</taxon>
        <taxon>Belliella</taxon>
    </lineage>
</organism>
<dbReference type="STRING" id="529505.SAMN05421761_11429"/>
<sequence length="655" mass="76748">MRKNQIFLAFVIIFCVIFPDATLAQKEYKGEYKFNNINGEATFQFIEGPENSVIRQGDFSFLRKERDPENKTRFLRTVISGAYEQGKKTGTWEYLDEDHRAELKDVVDFELISDLKSSQIKLRANYMGGVPNGRWVFEENEFSEGSLKKKAQADEFQFREGNIRGKFNFKSFVGRYTHFIRGELKDDGIMTGEWTFVYEEDGKLISEVRNYENGFLLGLVKRDLNSDEVLEEVVFFETIAKLNKVNAGENQGFRIADQTFGILFNDGFLSNTVEYKAQLAGNSFISDFLVKILRYDPAFVNSNLELIDYPLHTRKFVFELSRSQQKIIEDLPAKYDELVKVVETYKDRNALSLNRQRSDSLSSAYSFFEFQHDKLMKFNEVIGKFRTKDIQFYDVKYMVEGGLSFITERDEVDYSFEEEEKVLEIDYNTGDFIADFYGSLDNYISQMAATTRNFKTYVDSQLSRIEEDADLKTLEERIQDKKSTIEELYADQEDLDGLTRGLIRAIKTNVLGSGFEKINERYAKANRFSEKKEEANVLLDLLSEMEGQHEVLSNVSRNWEILDEFYQEEVFNPFTYTRYDQRAKPRLFEAAERLFEHYVESIEVEEDYTQVKVWTKKIESLIMRMTDLRNADTRSLERRLNRRSSISKIESDLEL</sequence>
<protein>
    <submittedName>
        <fullName evidence="1">Uncharacterized protein</fullName>
    </submittedName>
</protein>
<proteinExistence type="predicted"/>